<evidence type="ECO:0000256" key="3">
    <source>
        <dbReference type="ARBA" id="ARBA00022692"/>
    </source>
</evidence>
<feature type="transmembrane region" description="Helical" evidence="6">
    <location>
        <begin position="223"/>
        <end position="245"/>
    </location>
</feature>
<gene>
    <name evidence="8" type="ORF">AADG42_15385</name>
</gene>
<dbReference type="InterPro" id="IPR020846">
    <property type="entry name" value="MFS_dom"/>
</dbReference>
<feature type="transmembrane region" description="Helical" evidence="6">
    <location>
        <begin position="64"/>
        <end position="88"/>
    </location>
</feature>
<proteinExistence type="predicted"/>
<keyword evidence="5 6" id="KW-0472">Membrane</keyword>
<evidence type="ECO:0000259" key="7">
    <source>
        <dbReference type="PROSITE" id="PS50850"/>
    </source>
</evidence>
<evidence type="ECO:0000256" key="6">
    <source>
        <dbReference type="SAM" id="Phobius"/>
    </source>
</evidence>
<accession>A0ABZ3FRB3</accession>
<feature type="transmembrane region" description="Helical" evidence="6">
    <location>
        <begin position="191"/>
        <end position="211"/>
    </location>
</feature>
<feature type="transmembrane region" description="Helical" evidence="6">
    <location>
        <begin position="295"/>
        <end position="317"/>
    </location>
</feature>
<keyword evidence="3 6" id="KW-0812">Transmembrane</keyword>
<dbReference type="InterPro" id="IPR011701">
    <property type="entry name" value="MFS"/>
</dbReference>
<dbReference type="RefSeq" id="WP_425310051.1">
    <property type="nucleotide sequence ID" value="NZ_CP154795.1"/>
</dbReference>
<organism evidence="8 9">
    <name type="scientific">Ammonicoccus fulvus</name>
    <dbReference type="NCBI Taxonomy" id="3138240"/>
    <lineage>
        <taxon>Bacteria</taxon>
        <taxon>Bacillati</taxon>
        <taxon>Actinomycetota</taxon>
        <taxon>Actinomycetes</taxon>
        <taxon>Propionibacteriales</taxon>
        <taxon>Propionibacteriaceae</taxon>
        <taxon>Ammonicoccus</taxon>
    </lineage>
</organism>
<dbReference type="PANTHER" id="PTHR42718">
    <property type="entry name" value="MAJOR FACILITATOR SUPERFAMILY MULTIDRUG TRANSPORTER MFSC"/>
    <property type="match status" value="1"/>
</dbReference>
<evidence type="ECO:0000256" key="2">
    <source>
        <dbReference type="ARBA" id="ARBA00022448"/>
    </source>
</evidence>
<protein>
    <submittedName>
        <fullName evidence="8">MFS transporter</fullName>
    </submittedName>
</protein>
<dbReference type="InterPro" id="IPR036259">
    <property type="entry name" value="MFS_trans_sf"/>
</dbReference>
<feature type="domain" description="Major facilitator superfamily (MFS) profile" evidence="7">
    <location>
        <begin position="22"/>
        <end position="502"/>
    </location>
</feature>
<evidence type="ECO:0000256" key="1">
    <source>
        <dbReference type="ARBA" id="ARBA00004651"/>
    </source>
</evidence>
<feature type="transmembrane region" description="Helical" evidence="6">
    <location>
        <begin position="358"/>
        <end position="379"/>
    </location>
</feature>
<evidence type="ECO:0000313" key="9">
    <source>
        <dbReference type="Proteomes" id="UP001442841"/>
    </source>
</evidence>
<dbReference type="Gene3D" id="1.20.1250.20">
    <property type="entry name" value="MFS general substrate transporter like domains"/>
    <property type="match status" value="1"/>
</dbReference>
<dbReference type="PROSITE" id="PS50850">
    <property type="entry name" value="MFS"/>
    <property type="match status" value="1"/>
</dbReference>
<dbReference type="PANTHER" id="PTHR42718:SF9">
    <property type="entry name" value="MAJOR FACILITATOR SUPERFAMILY MULTIDRUG TRANSPORTER MFSC"/>
    <property type="match status" value="1"/>
</dbReference>
<feature type="transmembrane region" description="Helical" evidence="6">
    <location>
        <begin position="424"/>
        <end position="447"/>
    </location>
</feature>
<keyword evidence="9" id="KW-1185">Reference proteome</keyword>
<feature type="transmembrane region" description="Helical" evidence="6">
    <location>
        <begin position="476"/>
        <end position="498"/>
    </location>
</feature>
<dbReference type="SUPFAM" id="SSF103473">
    <property type="entry name" value="MFS general substrate transporter"/>
    <property type="match status" value="2"/>
</dbReference>
<evidence type="ECO:0000256" key="5">
    <source>
        <dbReference type="ARBA" id="ARBA00023136"/>
    </source>
</evidence>
<feature type="transmembrane region" description="Helical" evidence="6">
    <location>
        <begin position="165"/>
        <end position="185"/>
    </location>
</feature>
<keyword evidence="2" id="KW-0813">Transport</keyword>
<name>A0ABZ3FRB3_9ACTN</name>
<feature type="transmembrane region" description="Helical" evidence="6">
    <location>
        <begin position="100"/>
        <end position="120"/>
    </location>
</feature>
<feature type="transmembrane region" description="Helical" evidence="6">
    <location>
        <begin position="20"/>
        <end position="44"/>
    </location>
</feature>
<dbReference type="Gene3D" id="1.20.1720.10">
    <property type="entry name" value="Multidrug resistance protein D"/>
    <property type="match status" value="1"/>
</dbReference>
<comment type="subcellular location">
    <subcellularLocation>
        <location evidence="1">Cell membrane</location>
        <topology evidence="1">Multi-pass membrane protein</topology>
    </subcellularLocation>
</comment>
<dbReference type="EMBL" id="CP154795">
    <property type="protein sequence ID" value="XAN08626.1"/>
    <property type="molecule type" value="Genomic_DNA"/>
</dbReference>
<sequence length="506" mass="52934">MSAPAVSHTPQAFTGNDKLLGGLVLSIVSYWLFAISLGTVAPTVMLNVNGPYDNEAAKTWLDPLLSPTAMNLAVALTGLVSGLFIVLMGGLADRHGRVKLTLVGNALNVVGCLLIVFAAGSMAAPLLIAGRAIQGLSAACVMPATIAMVKAYWDGPGRQRAVSMWSIGSFGGAGLAAFVGGLTATTLGWRWIFIFSIIVSVIAALLVWGTPESKVPPAPGHKRFDFAGLGIFLVMMLALMMLLTFGGKTFGWLSVTGLIMIAIFIVGMIVFIMVERGRDNAFIDFGLFKNMNFTGTVAANFAINSTLGLLIVSQQLLARDERVGPLMAGALTLGYPIMLILFIRAGEKLLQRFGPRKPMIWGALLVALAAALLMPTNLLLSQYRILAVIAYICFGLGLAFFATPATDACLTSLPPERAGSGMGIFKMASSLGGAIGTAVALSLFLGFSQAGDSAHVIGDVIHMTGRQDNLAIREGAMIAIGSMLVFALIAALVAAIAVPKGKKQDA</sequence>
<evidence type="ECO:0000256" key="4">
    <source>
        <dbReference type="ARBA" id="ARBA00022989"/>
    </source>
</evidence>
<reference evidence="8 9" key="1">
    <citation type="submission" date="2024-04" db="EMBL/GenBank/DDBJ databases">
        <title>Isolation of an actinomycete strain from pig manure.</title>
        <authorList>
            <person name="Gong T."/>
            <person name="Yu Z."/>
            <person name="An M."/>
            <person name="Wei C."/>
            <person name="Yang W."/>
            <person name="Liu L."/>
        </authorList>
    </citation>
    <scope>NUCLEOTIDE SEQUENCE [LARGE SCALE GENOMIC DNA]</scope>
    <source>
        <strain evidence="8 9">ZF39</strain>
    </source>
</reference>
<feature type="transmembrane region" description="Helical" evidence="6">
    <location>
        <begin position="323"/>
        <end position="346"/>
    </location>
</feature>
<keyword evidence="4 6" id="KW-1133">Transmembrane helix</keyword>
<feature type="transmembrane region" description="Helical" evidence="6">
    <location>
        <begin position="385"/>
        <end position="403"/>
    </location>
</feature>
<dbReference type="Pfam" id="PF07690">
    <property type="entry name" value="MFS_1"/>
    <property type="match status" value="1"/>
</dbReference>
<feature type="transmembrane region" description="Helical" evidence="6">
    <location>
        <begin position="251"/>
        <end position="274"/>
    </location>
</feature>
<dbReference type="Proteomes" id="UP001442841">
    <property type="component" value="Chromosome"/>
</dbReference>
<dbReference type="CDD" id="cd17321">
    <property type="entry name" value="MFS_MMR_MDR_like"/>
    <property type="match status" value="1"/>
</dbReference>
<evidence type="ECO:0000313" key="8">
    <source>
        <dbReference type="EMBL" id="XAN08626.1"/>
    </source>
</evidence>